<protein>
    <recommendedName>
        <fullName evidence="4">Secreted protein</fullName>
    </recommendedName>
</protein>
<dbReference type="EMBL" id="JBEPEK010000050">
    <property type="protein sequence ID" value="MER7179754.1"/>
    <property type="molecule type" value="Genomic_DNA"/>
</dbReference>
<keyword evidence="3" id="KW-1185">Reference proteome</keyword>
<organism evidence="2 3">
    <name type="scientific">Streptomyces hyaluromycini</name>
    <dbReference type="NCBI Taxonomy" id="1377993"/>
    <lineage>
        <taxon>Bacteria</taxon>
        <taxon>Bacillati</taxon>
        <taxon>Actinomycetota</taxon>
        <taxon>Actinomycetes</taxon>
        <taxon>Kitasatosporales</taxon>
        <taxon>Streptomycetaceae</taxon>
        <taxon>Streptomyces</taxon>
    </lineage>
</organism>
<name>A0ABV1WSC8_9ACTN</name>
<keyword evidence="1" id="KW-1133">Transmembrane helix</keyword>
<evidence type="ECO:0000256" key="1">
    <source>
        <dbReference type="SAM" id="Phobius"/>
    </source>
</evidence>
<gene>
    <name evidence="2" type="ORF">ABT404_09760</name>
</gene>
<sequence length="256" mass="27537">MAKDRRRLRAALRWVAAVAVFAVVGTGTAYGITRADRTDVPGLATHSDGRWDYPTLVKPPLPSGSPAPFAEANKVNAHYADLRRLVLPAPRGATADGALRGADGWLATKDFLALYADKADREELAGKLADYGLRHIAARGWTTPDGTHTGIYLLQFGSATITEKLLNTEMTVDDAPAYPVRGADTYLRDEAFPDAARITDVLLAPYVEDKPYGAEQVRLACLAAGDTFGVIVQSRKGEALAVPFQQTVTLQSELLS</sequence>
<accession>A0ABV1WSC8</accession>
<keyword evidence="1" id="KW-0472">Membrane</keyword>
<keyword evidence="1" id="KW-0812">Transmembrane</keyword>
<feature type="transmembrane region" description="Helical" evidence="1">
    <location>
        <begin position="12"/>
        <end position="32"/>
    </location>
</feature>
<proteinExistence type="predicted"/>
<dbReference type="Proteomes" id="UP001474181">
    <property type="component" value="Unassembled WGS sequence"/>
</dbReference>
<evidence type="ECO:0008006" key="4">
    <source>
        <dbReference type="Google" id="ProtNLM"/>
    </source>
</evidence>
<evidence type="ECO:0000313" key="3">
    <source>
        <dbReference type="Proteomes" id="UP001474181"/>
    </source>
</evidence>
<comment type="caution">
    <text evidence="2">The sequence shown here is derived from an EMBL/GenBank/DDBJ whole genome shotgun (WGS) entry which is preliminary data.</text>
</comment>
<reference evidence="2 3" key="1">
    <citation type="submission" date="2024-06" db="EMBL/GenBank/DDBJ databases">
        <title>The Natural Products Discovery Center: Release of the First 8490 Sequenced Strains for Exploring Actinobacteria Biosynthetic Diversity.</title>
        <authorList>
            <person name="Kalkreuter E."/>
            <person name="Kautsar S.A."/>
            <person name="Yang D."/>
            <person name="Bader C.D."/>
            <person name="Teijaro C.N."/>
            <person name="Fluegel L."/>
            <person name="Davis C.M."/>
            <person name="Simpson J.R."/>
            <person name="Lauterbach L."/>
            <person name="Steele A.D."/>
            <person name="Gui C."/>
            <person name="Meng S."/>
            <person name="Li G."/>
            <person name="Viehrig K."/>
            <person name="Ye F."/>
            <person name="Su P."/>
            <person name="Kiefer A.F."/>
            <person name="Nichols A."/>
            <person name="Cepeda A.J."/>
            <person name="Yan W."/>
            <person name="Fan B."/>
            <person name="Jiang Y."/>
            <person name="Adhikari A."/>
            <person name="Zheng C.-J."/>
            <person name="Schuster L."/>
            <person name="Cowan T.M."/>
            <person name="Smanski M.J."/>
            <person name="Chevrette M.G."/>
            <person name="De Carvalho L.P.S."/>
            <person name="Shen B."/>
        </authorList>
    </citation>
    <scope>NUCLEOTIDE SEQUENCE [LARGE SCALE GENOMIC DNA]</scope>
    <source>
        <strain evidence="2 3">NPDC000234</strain>
    </source>
</reference>
<evidence type="ECO:0000313" key="2">
    <source>
        <dbReference type="EMBL" id="MER7179754.1"/>
    </source>
</evidence>